<proteinExistence type="predicted"/>
<evidence type="ECO:0000256" key="3">
    <source>
        <dbReference type="ARBA" id="ARBA00022989"/>
    </source>
</evidence>
<feature type="compositionally biased region" description="Polar residues" evidence="6">
    <location>
        <begin position="1"/>
        <end position="17"/>
    </location>
</feature>
<feature type="region of interest" description="Disordered" evidence="6">
    <location>
        <begin position="1"/>
        <end position="117"/>
    </location>
</feature>
<keyword evidence="2" id="KW-0812">Transmembrane</keyword>
<evidence type="ECO:0000259" key="7">
    <source>
        <dbReference type="PROSITE" id="PS51469"/>
    </source>
</evidence>
<feature type="compositionally biased region" description="Low complexity" evidence="6">
    <location>
        <begin position="256"/>
        <end position="266"/>
    </location>
</feature>
<feature type="compositionally biased region" description="Pro residues" evidence="6">
    <location>
        <begin position="403"/>
        <end position="415"/>
    </location>
</feature>
<comment type="subcellular location">
    <subcellularLocation>
        <location evidence="1">Membrane</location>
    </subcellularLocation>
</comment>
<evidence type="ECO:0000256" key="5">
    <source>
        <dbReference type="SAM" id="Coils"/>
    </source>
</evidence>
<accession>A0A9P9WST7</accession>
<evidence type="ECO:0000313" key="9">
    <source>
        <dbReference type="Proteomes" id="UP000829685"/>
    </source>
</evidence>
<dbReference type="Proteomes" id="UP000829685">
    <property type="component" value="Unassembled WGS sequence"/>
</dbReference>
<feature type="region of interest" description="Disordered" evidence="6">
    <location>
        <begin position="132"/>
        <end position="160"/>
    </location>
</feature>
<feature type="coiled-coil region" evidence="5">
    <location>
        <begin position="749"/>
        <end position="776"/>
    </location>
</feature>
<dbReference type="InterPro" id="IPR012919">
    <property type="entry name" value="SUN_dom"/>
</dbReference>
<evidence type="ECO:0000256" key="6">
    <source>
        <dbReference type="SAM" id="MobiDB-lite"/>
    </source>
</evidence>
<comment type="caution">
    <text evidence="8">The sequence shown here is derived from an EMBL/GenBank/DDBJ whole genome shotgun (WGS) entry which is preliminary data.</text>
</comment>
<feature type="compositionally biased region" description="Polar residues" evidence="6">
    <location>
        <begin position="65"/>
        <end position="77"/>
    </location>
</feature>
<gene>
    <name evidence="8" type="ORF">JX265_003779</name>
</gene>
<dbReference type="InterPro" id="IPR045119">
    <property type="entry name" value="SUN1-5"/>
</dbReference>
<feature type="compositionally biased region" description="Low complexity" evidence="6">
    <location>
        <begin position="297"/>
        <end position="307"/>
    </location>
</feature>
<keyword evidence="4" id="KW-0472">Membrane</keyword>
<dbReference type="AlphaFoldDB" id="A0A9P9WST7"/>
<dbReference type="Pfam" id="PF07738">
    <property type="entry name" value="Sad1_UNC"/>
    <property type="match status" value="1"/>
</dbReference>
<dbReference type="EMBL" id="JAFIMR010000006">
    <property type="protein sequence ID" value="KAI1877771.1"/>
    <property type="molecule type" value="Genomic_DNA"/>
</dbReference>
<evidence type="ECO:0000256" key="1">
    <source>
        <dbReference type="ARBA" id="ARBA00004370"/>
    </source>
</evidence>
<reference evidence="8" key="1">
    <citation type="submission" date="2021-03" db="EMBL/GenBank/DDBJ databases">
        <title>Revisited historic fungal species revealed as producer of novel bioactive compounds through whole genome sequencing and comparative genomics.</title>
        <authorList>
            <person name="Vignolle G.A."/>
            <person name="Hochenegger N."/>
            <person name="Mach R.L."/>
            <person name="Mach-Aigner A.R."/>
            <person name="Javad Rahimi M."/>
            <person name="Salim K.A."/>
            <person name="Chan C.M."/>
            <person name="Lim L.B.L."/>
            <person name="Cai F."/>
            <person name="Druzhinina I.S."/>
            <person name="U'Ren J.M."/>
            <person name="Derntl C."/>
        </authorList>
    </citation>
    <scope>NUCLEOTIDE SEQUENCE</scope>
    <source>
        <strain evidence="8">TUCIM 5799</strain>
    </source>
</reference>
<dbReference type="Gene3D" id="2.60.120.260">
    <property type="entry name" value="Galactose-binding domain-like"/>
    <property type="match status" value="1"/>
</dbReference>
<feature type="compositionally biased region" description="Polar residues" evidence="6">
    <location>
        <begin position="418"/>
        <end position="433"/>
    </location>
</feature>
<organism evidence="8 9">
    <name type="scientific">Neoarthrinium moseri</name>
    <dbReference type="NCBI Taxonomy" id="1658444"/>
    <lineage>
        <taxon>Eukaryota</taxon>
        <taxon>Fungi</taxon>
        <taxon>Dikarya</taxon>
        <taxon>Ascomycota</taxon>
        <taxon>Pezizomycotina</taxon>
        <taxon>Sordariomycetes</taxon>
        <taxon>Xylariomycetidae</taxon>
        <taxon>Amphisphaeriales</taxon>
        <taxon>Apiosporaceae</taxon>
        <taxon>Neoarthrinium</taxon>
    </lineage>
</organism>
<keyword evidence="3" id="KW-1133">Transmembrane helix</keyword>
<evidence type="ECO:0000256" key="2">
    <source>
        <dbReference type="ARBA" id="ARBA00022692"/>
    </source>
</evidence>
<evidence type="ECO:0000313" key="8">
    <source>
        <dbReference type="EMBL" id="KAI1877771.1"/>
    </source>
</evidence>
<feature type="domain" description="SUN" evidence="7">
    <location>
        <begin position="830"/>
        <end position="1025"/>
    </location>
</feature>
<dbReference type="GO" id="GO:0034993">
    <property type="term" value="C:meiotic nuclear membrane microtubule tethering complex"/>
    <property type="evidence" value="ECO:0007669"/>
    <property type="project" value="TreeGrafter"/>
</dbReference>
<dbReference type="PROSITE" id="PS51469">
    <property type="entry name" value="SUN"/>
    <property type="match status" value="1"/>
</dbReference>
<dbReference type="GO" id="GO:0043495">
    <property type="term" value="F:protein-membrane adaptor activity"/>
    <property type="evidence" value="ECO:0007669"/>
    <property type="project" value="TreeGrafter"/>
</dbReference>
<feature type="compositionally biased region" description="Low complexity" evidence="6">
    <location>
        <begin position="323"/>
        <end position="334"/>
    </location>
</feature>
<dbReference type="PANTHER" id="PTHR12911">
    <property type="entry name" value="SAD1/UNC-84-LIKE PROTEIN-RELATED"/>
    <property type="match status" value="1"/>
</dbReference>
<evidence type="ECO:0000256" key="4">
    <source>
        <dbReference type="ARBA" id="ARBA00023136"/>
    </source>
</evidence>
<keyword evidence="9" id="KW-1185">Reference proteome</keyword>
<keyword evidence="5" id="KW-0175">Coiled coil</keyword>
<feature type="region of interest" description="Disordered" evidence="6">
    <location>
        <begin position="192"/>
        <end position="516"/>
    </location>
</feature>
<protein>
    <recommendedName>
        <fullName evidence="7">SUN domain-containing protein</fullName>
    </recommendedName>
</protein>
<dbReference type="PANTHER" id="PTHR12911:SF8">
    <property type="entry name" value="KLAROID PROTEIN-RELATED"/>
    <property type="match status" value="1"/>
</dbReference>
<feature type="compositionally biased region" description="Polar residues" evidence="6">
    <location>
        <begin position="370"/>
        <end position="380"/>
    </location>
</feature>
<name>A0A9P9WST7_9PEZI</name>
<sequence>MAPRTRQSAARRINNQDGGVPLPAAHDDFYGENNEIVPDRGGAVDPTPEEADDQRIEEDLWEQLYNVSSGPNSSAQKGSAAPAPNFPRTNLLGTDEIGPLGRTRPPLPPNYQPHQGDVWNLTDQEARRKLVRGGLPNPYETPYASRRHPSEPPSTLASKYGMAGGYASVLSNRTFSLEDDLFDSADVRTPVLRPTPHVVRPESLPPQSQPGQPEAPTQQPPPVRAPILEEPEIEQTVPVDQRPVRNADSPAPPLSPAQSPSPDQALTQQPIVDDLPPQRAPSQAPSVHKLPTPSENTTSSGGRSRSSPMSTVHTDGSDGGFRSLSRSVSPSASSTQYVPQMDVQRTRELSDRMAYTKPDKVQGPKDPYPFTTQSDLTPEQIQRAEDLRQRMRLPNMDDGTIKPNPPFQKPKPPLYPDINQSGPQPSGGNQSKAPTRPPAVVKDVPRPPPQPSGGAQPKAPTRPPAVVKDIPRPPPQPSGGTQTKAPIRPPAVVKDVPLPPLQQGRAPRGPVPPRPEGLIPPGGPSYLDTIKEAAQEFAATVWRYWWLLLALVFAIVAFQASRDPEFDLSEITGAVRSRLPNWPSLSTQSAPESSEVNKVIRDSMNESESEQAVIVVPKDKDGKSSVPYEVWENIKAYSRKDKDLLSEFTGPNWTAIKERLEQEGYIGNAERKPIFTNKTGMEIAEGWKSWLTSNQHEVTKLLGPSVKEEVKNMTEKERKATLDEVNKTLKDKNLVTRDEFDELVDSIVKEGSGKEVQYLSERVKELEEKLEKYKHDPPPGMSKSQMAAIVEATVKKYVNDLKLDAAASAGSRATLGHLSGNVNFFSVGSGAVIDPTLTSPKWKVPRYKHKSKQWYDRDGYKPLPAVFAIMPWTEEGECFCAGPDIKGRGVGTNNVSIIISRDIIPQHLVVEHILPGATLDAGAMPKDIEVWATFEDLHLRQTVQAWSEAQFPNTPAERILHQGFVKIGQMTYEDRTTGDGIQLHRLNRELENLNAQTNHVVVRALNNYGADHTCFYRIRLYGEVMERNLGFDVSV</sequence>